<evidence type="ECO:0000256" key="1">
    <source>
        <dbReference type="SAM" id="Coils"/>
    </source>
</evidence>
<feature type="domain" description="KfrA N-terminal DNA-binding" evidence="2">
    <location>
        <begin position="8"/>
        <end position="117"/>
    </location>
</feature>
<organism evidence="3 4">
    <name type="scientific">Janthinobacterium agaricidamnosum</name>
    <dbReference type="NCBI Taxonomy" id="55508"/>
    <lineage>
        <taxon>Bacteria</taxon>
        <taxon>Pseudomonadati</taxon>
        <taxon>Pseudomonadota</taxon>
        <taxon>Betaproteobacteria</taxon>
        <taxon>Burkholderiales</taxon>
        <taxon>Oxalobacteraceae</taxon>
        <taxon>Janthinobacterium</taxon>
    </lineage>
</organism>
<sequence length="347" mass="38874">MARAGLYQSNIKKARDALLAQGRYPSVDAVRVALGNTGSKTTIHKYLKELETEDGGGDGKRTSVSEALQDLVERLAARLQQEAEERVAAVRVDSDAKAAEHAASLQGIQNENSRLRARALELEISLQEQMAALVVSHADHQRESTMRQVTEQQVSDLQQRLAENEAHRQSLEEKHQHARQALEHYRQSVKEQREADIRRHEQQIQQVQAELRQAQQTIAVKQDETTRLNQEGAKLVADLSYTKLGLYEQLTQNRKLEQKIDTLQSLHVHAADTEHQLASKIAEAKLLAEQLRDANNGMAPLKAQVSELEFMFAQANAKVQAQEQIGEQLRAYLDKIAATPATSKADH</sequence>
<keyword evidence="3" id="KW-0238">DNA-binding</keyword>
<accession>A0A3G2E905</accession>
<dbReference type="AlphaFoldDB" id="A0A3G2E905"/>
<dbReference type="Proteomes" id="UP000279594">
    <property type="component" value="Chromosome"/>
</dbReference>
<gene>
    <name evidence="3" type="ORF">D9M09_12695</name>
</gene>
<feature type="coiled-coil region" evidence="1">
    <location>
        <begin position="65"/>
        <end position="231"/>
    </location>
</feature>
<dbReference type="EMBL" id="CP033019">
    <property type="protein sequence ID" value="AYM76557.1"/>
    <property type="molecule type" value="Genomic_DNA"/>
</dbReference>
<evidence type="ECO:0000313" key="4">
    <source>
        <dbReference type="Proteomes" id="UP000279594"/>
    </source>
</evidence>
<dbReference type="RefSeq" id="WP_121669449.1">
    <property type="nucleotide sequence ID" value="NZ_CP033019.1"/>
</dbReference>
<protein>
    <submittedName>
        <fullName evidence="3">DNA-binding protein</fullName>
    </submittedName>
</protein>
<keyword evidence="1" id="KW-0175">Coiled coil</keyword>
<proteinExistence type="predicted"/>
<name>A0A3G2E905_9BURK</name>
<keyword evidence="4" id="KW-1185">Reference proteome</keyword>
<evidence type="ECO:0000259" key="2">
    <source>
        <dbReference type="Pfam" id="PF11740"/>
    </source>
</evidence>
<reference evidence="3 4" key="1">
    <citation type="submission" date="2018-10" db="EMBL/GenBank/DDBJ databases">
        <title>Effects of UV and annual dynamics of microbial communities in freshwater RAS systems.</title>
        <authorList>
            <person name="Bekkelund A.K."/>
            <person name="Hansen B.R."/>
            <person name="Stokken H."/>
            <person name="Eriksen B.F."/>
            <person name="Kashulin N.A."/>
        </authorList>
    </citation>
    <scope>NUCLEOTIDE SEQUENCE [LARGE SCALE GENOMIC DNA]</scope>
    <source>
        <strain evidence="3 4">BHSEK</strain>
    </source>
</reference>
<dbReference type="GO" id="GO:0003677">
    <property type="term" value="F:DNA binding"/>
    <property type="evidence" value="ECO:0007669"/>
    <property type="project" value="UniProtKB-KW"/>
</dbReference>
<dbReference type="InterPro" id="IPR021104">
    <property type="entry name" value="KfrA_DNA-bd_N"/>
</dbReference>
<evidence type="ECO:0000313" key="3">
    <source>
        <dbReference type="EMBL" id="AYM76557.1"/>
    </source>
</evidence>
<dbReference type="Pfam" id="PF11740">
    <property type="entry name" value="KfrA_N"/>
    <property type="match status" value="1"/>
</dbReference>